<comment type="catalytic activity">
    <reaction evidence="1 10">
        <text>4-hydroxy-4-methyl-2-oxoglutarate = 2 pyruvate</text>
        <dbReference type="Rhea" id="RHEA:22748"/>
        <dbReference type="ChEBI" id="CHEBI:15361"/>
        <dbReference type="ChEBI" id="CHEBI:58276"/>
        <dbReference type="EC" id="4.1.3.17"/>
    </reaction>
</comment>
<dbReference type="EC" id="4.1.1.112" evidence="10"/>
<name>A0A4R6Y6X8_9BURK</name>
<dbReference type="PANTHER" id="PTHR33254">
    <property type="entry name" value="4-HYDROXY-4-METHYL-2-OXOGLUTARATE ALDOLASE 3-RELATED"/>
    <property type="match status" value="1"/>
</dbReference>
<proteinExistence type="inferred from homology"/>
<dbReference type="NCBIfam" id="NF006875">
    <property type="entry name" value="PRK09372.1"/>
    <property type="match status" value="1"/>
</dbReference>
<dbReference type="GO" id="GO:0046872">
    <property type="term" value="F:metal ion binding"/>
    <property type="evidence" value="ECO:0007669"/>
    <property type="project" value="UniProtKB-KW"/>
</dbReference>
<evidence type="ECO:0000256" key="4">
    <source>
        <dbReference type="ARBA" id="ARBA00011233"/>
    </source>
</evidence>
<evidence type="ECO:0000256" key="7">
    <source>
        <dbReference type="ARBA" id="ARBA00025046"/>
    </source>
</evidence>
<evidence type="ECO:0000256" key="9">
    <source>
        <dbReference type="PIRSR" id="PIRSR605493-1"/>
    </source>
</evidence>
<comment type="caution">
    <text evidence="11">The sequence shown here is derived from an EMBL/GenBank/DDBJ whole genome shotgun (WGS) entry which is preliminary data.</text>
</comment>
<dbReference type="AlphaFoldDB" id="A0A4R6Y6X8"/>
<evidence type="ECO:0000256" key="1">
    <source>
        <dbReference type="ARBA" id="ARBA00001342"/>
    </source>
</evidence>
<dbReference type="Proteomes" id="UP000294480">
    <property type="component" value="Unassembled WGS sequence"/>
</dbReference>
<feature type="binding site" evidence="9">
    <location>
        <position position="103"/>
    </location>
    <ligand>
        <name>substrate</name>
    </ligand>
</feature>
<dbReference type="Pfam" id="PF03737">
    <property type="entry name" value="RraA-like"/>
    <property type="match status" value="1"/>
</dbReference>
<feature type="binding site" evidence="9">
    <location>
        <position position="104"/>
    </location>
    <ligand>
        <name>Mg(2+)</name>
        <dbReference type="ChEBI" id="CHEBI:18420"/>
    </ligand>
</feature>
<evidence type="ECO:0000256" key="6">
    <source>
        <dbReference type="ARBA" id="ARBA00023239"/>
    </source>
</evidence>
<comment type="catalytic activity">
    <reaction evidence="8 10">
        <text>oxaloacetate + H(+) = pyruvate + CO2</text>
        <dbReference type="Rhea" id="RHEA:15641"/>
        <dbReference type="ChEBI" id="CHEBI:15361"/>
        <dbReference type="ChEBI" id="CHEBI:15378"/>
        <dbReference type="ChEBI" id="CHEBI:16452"/>
        <dbReference type="ChEBI" id="CHEBI:16526"/>
        <dbReference type="EC" id="4.1.1.112"/>
    </reaction>
</comment>
<comment type="cofactor">
    <cofactor evidence="9">
        <name>Mg(2+)</name>
        <dbReference type="ChEBI" id="CHEBI:18420"/>
    </cofactor>
</comment>
<protein>
    <recommendedName>
        <fullName evidence="10">4-hydroxy-4-methyl-2-oxoglutarate aldolase</fullName>
        <shortName evidence="10">HMG aldolase</shortName>
        <ecNumber evidence="10">4.1.1.112</ecNumber>
        <ecNumber evidence="10">4.1.3.17</ecNumber>
    </recommendedName>
    <alternativeName>
        <fullName evidence="10">Oxaloacetate decarboxylase</fullName>
    </alternativeName>
</protein>
<dbReference type="InterPro" id="IPR036704">
    <property type="entry name" value="RraA/RraA-like_sf"/>
</dbReference>
<comment type="subunit">
    <text evidence="4 10">Homotrimer.</text>
</comment>
<dbReference type="EMBL" id="SNZE01000026">
    <property type="protein sequence ID" value="TDR29098.1"/>
    <property type="molecule type" value="Genomic_DNA"/>
</dbReference>
<evidence type="ECO:0000256" key="8">
    <source>
        <dbReference type="ARBA" id="ARBA00047973"/>
    </source>
</evidence>
<keyword evidence="5 9" id="KW-0479">Metal-binding</keyword>
<dbReference type="Gene3D" id="3.50.30.40">
    <property type="entry name" value="Ribonuclease E inhibitor RraA/RraA-like"/>
    <property type="match status" value="1"/>
</dbReference>
<dbReference type="GO" id="GO:0008948">
    <property type="term" value="F:oxaloacetate decarboxylase activity"/>
    <property type="evidence" value="ECO:0007669"/>
    <property type="project" value="UniProtKB-EC"/>
</dbReference>
<evidence type="ECO:0000256" key="5">
    <source>
        <dbReference type="ARBA" id="ARBA00022723"/>
    </source>
</evidence>
<dbReference type="RefSeq" id="WP_133621365.1">
    <property type="nucleotide sequence ID" value="NZ_SNZE01000026.1"/>
</dbReference>
<dbReference type="SUPFAM" id="SSF89562">
    <property type="entry name" value="RraA-like"/>
    <property type="match status" value="1"/>
</dbReference>
<evidence type="ECO:0000256" key="10">
    <source>
        <dbReference type="RuleBase" id="RU004338"/>
    </source>
</evidence>
<dbReference type="GO" id="GO:0047443">
    <property type="term" value="F:4-hydroxy-4-methyl-2-oxoglutarate aldolase activity"/>
    <property type="evidence" value="ECO:0007669"/>
    <property type="project" value="UniProtKB-EC"/>
</dbReference>
<keyword evidence="9" id="KW-0460">Magnesium</keyword>
<dbReference type="NCBIfam" id="TIGR01935">
    <property type="entry name" value="NOT-MenG"/>
    <property type="match status" value="1"/>
</dbReference>
<keyword evidence="6 10" id="KW-0456">Lyase</keyword>
<dbReference type="InterPro" id="IPR005493">
    <property type="entry name" value="RraA/RraA-like"/>
</dbReference>
<dbReference type="PANTHER" id="PTHR33254:SF4">
    <property type="entry name" value="4-HYDROXY-4-METHYL-2-OXOGLUTARATE ALDOLASE 3-RELATED"/>
    <property type="match status" value="1"/>
</dbReference>
<gene>
    <name evidence="11" type="ORF">DFR44_12619</name>
</gene>
<comment type="similarity">
    <text evidence="3 10">Belongs to the class II aldolase/RraA-like family.</text>
</comment>
<evidence type="ECO:0000313" key="12">
    <source>
        <dbReference type="Proteomes" id="UP000294480"/>
    </source>
</evidence>
<dbReference type="OrthoDB" id="943692at2"/>
<dbReference type="GO" id="GO:0051252">
    <property type="term" value="P:regulation of RNA metabolic process"/>
    <property type="evidence" value="ECO:0007669"/>
    <property type="project" value="InterPro"/>
</dbReference>
<evidence type="ECO:0000313" key="11">
    <source>
        <dbReference type="EMBL" id="TDR29098.1"/>
    </source>
</evidence>
<dbReference type="InterPro" id="IPR010203">
    <property type="entry name" value="RraA"/>
</dbReference>
<organism evidence="11 12">
    <name type="scientific">Hydromonas duriensis</name>
    <dbReference type="NCBI Taxonomy" id="1527608"/>
    <lineage>
        <taxon>Bacteria</taxon>
        <taxon>Pseudomonadati</taxon>
        <taxon>Pseudomonadota</taxon>
        <taxon>Betaproteobacteria</taxon>
        <taxon>Burkholderiales</taxon>
        <taxon>Burkholderiaceae</taxon>
        <taxon>Hydromonas</taxon>
    </lineage>
</organism>
<evidence type="ECO:0000256" key="3">
    <source>
        <dbReference type="ARBA" id="ARBA00008621"/>
    </source>
</evidence>
<dbReference type="CDD" id="cd16841">
    <property type="entry name" value="RraA_family"/>
    <property type="match status" value="1"/>
</dbReference>
<feature type="binding site" evidence="9">
    <location>
        <begin position="81"/>
        <end position="84"/>
    </location>
    <ligand>
        <name>substrate</name>
    </ligand>
</feature>
<comment type="function">
    <text evidence="7 10">Catalyzes the aldol cleavage of 4-hydroxy-4-methyl-2-oxoglutarate (HMG) into 2 molecules of pyruvate. Also contains a secondary oxaloacetate (OAA) decarboxylase activity due to the common pyruvate enolate transition state formed following C-C bond cleavage in the retro-aldol and decarboxylation reactions.</text>
</comment>
<accession>A0A4R6Y6X8</accession>
<comment type="cofactor">
    <cofactor evidence="2 10">
        <name>a divalent metal cation</name>
        <dbReference type="ChEBI" id="CHEBI:60240"/>
    </cofactor>
</comment>
<keyword evidence="12" id="KW-1185">Reference proteome</keyword>
<dbReference type="GO" id="GO:0008428">
    <property type="term" value="F:ribonuclease inhibitor activity"/>
    <property type="evidence" value="ECO:0007669"/>
    <property type="project" value="InterPro"/>
</dbReference>
<sequence>MTFATTDLCDAHEKDIHAGVIHVLPPVFKQYGGQTTFSGQAVTVKLFEDNTVIKNILENENGTGKVLVVDAGASVRCAVLGGNIGAAAVKNNWAGVIVNGAVRDIGEISVLPLGILALALHPVRAIRRNEGVRDITVHIQGATVQPNDWVYVDADGALISPQCLN</sequence>
<reference evidence="11 12" key="1">
    <citation type="submission" date="2019-03" db="EMBL/GenBank/DDBJ databases">
        <title>Genomic Encyclopedia of Type Strains, Phase IV (KMG-IV): sequencing the most valuable type-strain genomes for metagenomic binning, comparative biology and taxonomic classification.</title>
        <authorList>
            <person name="Goeker M."/>
        </authorList>
    </citation>
    <scope>NUCLEOTIDE SEQUENCE [LARGE SCALE GENOMIC DNA]</scope>
    <source>
        <strain evidence="11 12">DSM 102852</strain>
    </source>
</reference>
<evidence type="ECO:0000256" key="2">
    <source>
        <dbReference type="ARBA" id="ARBA00001968"/>
    </source>
</evidence>
<dbReference type="EC" id="4.1.3.17" evidence="10"/>